<dbReference type="SUPFAM" id="SSF49899">
    <property type="entry name" value="Concanavalin A-like lectins/glucanases"/>
    <property type="match status" value="1"/>
</dbReference>
<dbReference type="InterPro" id="IPR013320">
    <property type="entry name" value="ConA-like_dom_sf"/>
</dbReference>
<dbReference type="PROSITE" id="PS51762">
    <property type="entry name" value="GH16_2"/>
    <property type="match status" value="1"/>
</dbReference>
<dbReference type="GO" id="GO:0009251">
    <property type="term" value="P:glucan catabolic process"/>
    <property type="evidence" value="ECO:0007669"/>
    <property type="project" value="TreeGrafter"/>
</dbReference>
<dbReference type="Pfam" id="PF26113">
    <property type="entry name" value="GH16_XgeA"/>
    <property type="match status" value="1"/>
</dbReference>
<proteinExistence type="inferred from homology"/>
<reference evidence="8" key="1">
    <citation type="journal article" date="2020" name="Stud. Mycol.">
        <title>101 Dothideomycetes genomes: a test case for predicting lifestyles and emergence of pathogens.</title>
        <authorList>
            <person name="Haridas S."/>
            <person name="Albert R."/>
            <person name="Binder M."/>
            <person name="Bloem J."/>
            <person name="Labutti K."/>
            <person name="Salamov A."/>
            <person name="Andreopoulos B."/>
            <person name="Baker S."/>
            <person name="Barry K."/>
            <person name="Bills G."/>
            <person name="Bluhm B."/>
            <person name="Cannon C."/>
            <person name="Castanera R."/>
            <person name="Culley D."/>
            <person name="Daum C."/>
            <person name="Ezra D."/>
            <person name="Gonzalez J."/>
            <person name="Henrissat B."/>
            <person name="Kuo A."/>
            <person name="Liang C."/>
            <person name="Lipzen A."/>
            <person name="Lutzoni F."/>
            <person name="Magnuson J."/>
            <person name="Mondo S."/>
            <person name="Nolan M."/>
            <person name="Ohm R."/>
            <person name="Pangilinan J."/>
            <person name="Park H.-J."/>
            <person name="Ramirez L."/>
            <person name="Alfaro M."/>
            <person name="Sun H."/>
            <person name="Tritt A."/>
            <person name="Yoshinaga Y."/>
            <person name="Zwiers L.-H."/>
            <person name="Turgeon B."/>
            <person name="Goodwin S."/>
            <person name="Spatafora J."/>
            <person name="Crous P."/>
            <person name="Grigoriev I."/>
        </authorList>
    </citation>
    <scope>NUCLEOTIDE SEQUENCE</scope>
    <source>
        <strain evidence="8">CBS 269.34</strain>
    </source>
</reference>
<evidence type="ECO:0000256" key="4">
    <source>
        <dbReference type="ARBA" id="ARBA00022801"/>
    </source>
</evidence>
<comment type="similarity">
    <text evidence="2">Belongs to the glycosyl hydrolase 16 family.</text>
</comment>
<keyword evidence="5" id="KW-0326">Glycosidase</keyword>
<accession>A0A6A6QGA7</accession>
<dbReference type="Gene3D" id="2.60.120.200">
    <property type="match status" value="1"/>
</dbReference>
<feature type="domain" description="GH16" evidence="7">
    <location>
        <begin position="21"/>
        <end position="285"/>
    </location>
</feature>
<evidence type="ECO:0000256" key="1">
    <source>
        <dbReference type="ARBA" id="ARBA00000124"/>
    </source>
</evidence>
<evidence type="ECO:0000313" key="9">
    <source>
        <dbReference type="Proteomes" id="UP000799750"/>
    </source>
</evidence>
<dbReference type="GO" id="GO:0052861">
    <property type="term" value="F:endo-1,3(4)-beta-glucanase activity"/>
    <property type="evidence" value="ECO:0007669"/>
    <property type="project" value="UniProtKB-EC"/>
</dbReference>
<keyword evidence="9" id="KW-1185">Reference proteome</keyword>
<dbReference type="CDD" id="cd02181">
    <property type="entry name" value="GH16_fungal_Lam16A_glucanase"/>
    <property type="match status" value="1"/>
</dbReference>
<evidence type="ECO:0000313" key="8">
    <source>
        <dbReference type="EMBL" id="KAF2491064.1"/>
    </source>
</evidence>
<evidence type="ECO:0000256" key="5">
    <source>
        <dbReference type="ARBA" id="ARBA00023295"/>
    </source>
</evidence>
<dbReference type="EMBL" id="MU004196">
    <property type="protein sequence ID" value="KAF2491064.1"/>
    <property type="molecule type" value="Genomic_DNA"/>
</dbReference>
<name>A0A6A6QGA7_9PEZI</name>
<dbReference type="AlphaFoldDB" id="A0A6A6QGA7"/>
<organism evidence="8 9">
    <name type="scientific">Lophium mytilinum</name>
    <dbReference type="NCBI Taxonomy" id="390894"/>
    <lineage>
        <taxon>Eukaryota</taxon>
        <taxon>Fungi</taxon>
        <taxon>Dikarya</taxon>
        <taxon>Ascomycota</taxon>
        <taxon>Pezizomycotina</taxon>
        <taxon>Dothideomycetes</taxon>
        <taxon>Pleosporomycetidae</taxon>
        <taxon>Mytilinidiales</taxon>
        <taxon>Mytilinidiaceae</taxon>
        <taxon>Lophium</taxon>
    </lineage>
</organism>
<keyword evidence="4" id="KW-0378">Hydrolase</keyword>
<dbReference type="Proteomes" id="UP000799750">
    <property type="component" value="Unassembled WGS sequence"/>
</dbReference>
<gene>
    <name evidence="8" type="ORF">BU16DRAFT_469140</name>
</gene>
<dbReference type="InterPro" id="IPR000757">
    <property type="entry name" value="Beta-glucanase-like"/>
</dbReference>
<keyword evidence="6" id="KW-0732">Signal</keyword>
<comment type="catalytic activity">
    <reaction evidence="1">
        <text>Endohydrolysis of (1-&gt;3)- or (1-&gt;4)-linkages in beta-D-glucans when the glucose residue whose reducing group is involved in the linkage to be hydrolyzed is itself substituted at C-3.</text>
        <dbReference type="EC" id="3.2.1.6"/>
    </reaction>
</comment>
<evidence type="ECO:0000256" key="2">
    <source>
        <dbReference type="ARBA" id="ARBA00006865"/>
    </source>
</evidence>
<dbReference type="PANTHER" id="PTHR10963">
    <property type="entry name" value="GLYCOSYL HYDROLASE-RELATED"/>
    <property type="match status" value="1"/>
</dbReference>
<sequence length="320" mass="34091">MRSSILFAALLGAKQHVLGGYTLRDNYSPSNFFSMFDFWTAADPTNGVVKYLDQSTAQSQGIISTDGSSVYIGVDHTNVTPQGRSSIRIESKIQYTHGLFILDLGHMPGSICGTWPAFWTLGPNNWPQDGEIALIPISTPAIGVNTQSRNSMALHTTEGCTVTGQGESGSLTTSNCWVKAPGQASNAGCGVSSNTAGSYGDDFNAAGGGVYAMEWTSSAIKIWFFTHSTTPPDILSNAPNPSQWGAPQANFAGNCNIDSHFANHRIVFDLTFCGDWAGNVWASTPSCASKAPTCADWVINNPGAFAPSYWSIMSLKVYGQ</sequence>
<dbReference type="InterPro" id="IPR050546">
    <property type="entry name" value="Glycosyl_Hydrlase_16"/>
</dbReference>
<feature type="chain" id="PRO_5025529572" description="endo-1,3(4)-beta-glucanase" evidence="6">
    <location>
        <begin position="20"/>
        <end position="320"/>
    </location>
</feature>
<dbReference type="PANTHER" id="PTHR10963:SF24">
    <property type="entry name" value="GLYCOSIDASE C21B10.07-RELATED"/>
    <property type="match status" value="1"/>
</dbReference>
<protein>
    <recommendedName>
        <fullName evidence="3">endo-1,3(4)-beta-glucanase</fullName>
        <ecNumber evidence="3">3.2.1.6</ecNumber>
    </recommendedName>
</protein>
<feature type="signal peptide" evidence="6">
    <location>
        <begin position="1"/>
        <end position="19"/>
    </location>
</feature>
<dbReference type="OrthoDB" id="192832at2759"/>
<evidence type="ECO:0000256" key="3">
    <source>
        <dbReference type="ARBA" id="ARBA00012599"/>
    </source>
</evidence>
<evidence type="ECO:0000259" key="7">
    <source>
        <dbReference type="PROSITE" id="PS51762"/>
    </source>
</evidence>
<dbReference type="FunFam" id="2.60.120.200:FF:000114">
    <property type="entry name" value="Probable endo-1,3(4)-beta-glucanase NFIA_089530"/>
    <property type="match status" value="1"/>
</dbReference>
<dbReference type="EC" id="3.2.1.6" evidence="3"/>
<evidence type="ECO:0000256" key="6">
    <source>
        <dbReference type="SAM" id="SignalP"/>
    </source>
</evidence>